<sequence length="225" mass="25485">MEKLTVFTGTGVPLKRSSVDTDQIIPAVFLKRVTRTGFEDALFYAWRRDPNFILNQESYRNGSVLVTGPDFGIGSSREHAVWALHDYGFRVVIAPRFADIFYGNTAKNGVLAALMPMESIELLWKLLEEEPGLSITVNLDERTVTCADVTLPFEVDDYVRWRLMNGYDDIDLTLQHEDDIEAYEKMRAVKYPFKPKTIPAFTTATEKVSSAPEVVVPWDGPLSDR</sequence>
<dbReference type="PANTHER" id="PTHR43345:SF5">
    <property type="entry name" value="3-ISOPROPYLMALATE DEHYDRATASE SMALL SUBUNIT"/>
    <property type="match status" value="1"/>
</dbReference>
<dbReference type="EC" id="4.2.1.33" evidence="10"/>
<dbReference type="InterPro" id="IPR050075">
    <property type="entry name" value="LeuD"/>
</dbReference>
<feature type="domain" description="Aconitase A/isopropylmalate dehydratase small subunit swivel" evidence="11">
    <location>
        <begin position="1"/>
        <end position="112"/>
    </location>
</feature>
<evidence type="ECO:0000256" key="6">
    <source>
        <dbReference type="ARBA" id="ARBA00022430"/>
    </source>
</evidence>
<dbReference type="Gene3D" id="3.20.19.10">
    <property type="entry name" value="Aconitase, domain 4"/>
    <property type="match status" value="1"/>
</dbReference>
<comment type="caution">
    <text evidence="12">The sequence shown here is derived from an EMBL/GenBank/DDBJ whole genome shotgun (WGS) entry which is preliminary data.</text>
</comment>
<dbReference type="GO" id="GO:0003861">
    <property type="term" value="F:3-isopropylmalate dehydratase activity"/>
    <property type="evidence" value="ECO:0007669"/>
    <property type="project" value="UniProtKB-UniRule"/>
</dbReference>
<reference evidence="12 13" key="1">
    <citation type="submission" date="2017-12" db="EMBL/GenBank/DDBJ databases">
        <title>Phylogenetic diversity of female urinary microbiome.</title>
        <authorList>
            <person name="Thomas-White K."/>
            <person name="Wolfe A.J."/>
        </authorList>
    </citation>
    <scope>NUCLEOTIDE SEQUENCE [LARGE SCALE GENOMIC DNA]</scope>
    <source>
        <strain evidence="12 13">UMB0064</strain>
    </source>
</reference>
<evidence type="ECO:0000256" key="1">
    <source>
        <dbReference type="ARBA" id="ARBA00000491"/>
    </source>
</evidence>
<evidence type="ECO:0000256" key="8">
    <source>
        <dbReference type="ARBA" id="ARBA00023239"/>
    </source>
</evidence>
<organism evidence="12 13">
    <name type="scientific">Alloscardovia omnicolens</name>
    <dbReference type="NCBI Taxonomy" id="419015"/>
    <lineage>
        <taxon>Bacteria</taxon>
        <taxon>Bacillati</taxon>
        <taxon>Actinomycetota</taxon>
        <taxon>Actinomycetes</taxon>
        <taxon>Bifidobacteriales</taxon>
        <taxon>Bifidobacteriaceae</taxon>
        <taxon>Alloscardovia</taxon>
    </lineage>
</organism>
<comment type="subunit">
    <text evidence="5 10">Heterodimer of LeuC and LeuD.</text>
</comment>
<comment type="function">
    <text evidence="2 10">Catalyzes the isomerization between 2-isopropylmalate and 3-isopropylmalate, via the formation of 2-isopropylmaleate.</text>
</comment>
<accession>A0A2I1M4I2</accession>
<comment type="pathway">
    <text evidence="3 10">Amino-acid biosynthesis; L-leucine biosynthesis; L-leucine from 3-methyl-2-oxobutanoate: step 2/4.</text>
</comment>
<dbReference type="UniPathway" id="UPA00048">
    <property type="reaction ID" value="UER00071"/>
</dbReference>
<protein>
    <recommendedName>
        <fullName evidence="10">3-isopropylmalate dehydratase small subunit</fullName>
        <ecNumber evidence="10">4.2.1.33</ecNumber>
    </recommendedName>
    <alternativeName>
        <fullName evidence="10">Alpha-IPM isomerase</fullName>
        <shortName evidence="10">IPMI</shortName>
    </alternativeName>
    <alternativeName>
        <fullName evidence="10">Isopropylmalate isomerase</fullName>
    </alternativeName>
</protein>
<dbReference type="GO" id="GO:0009098">
    <property type="term" value="P:L-leucine biosynthetic process"/>
    <property type="evidence" value="ECO:0007669"/>
    <property type="project" value="UniProtKB-UniRule"/>
</dbReference>
<keyword evidence="9 10" id="KW-0100">Branched-chain amino acid biosynthesis</keyword>
<dbReference type="InterPro" id="IPR000573">
    <property type="entry name" value="AconitaseA/IPMdHydase_ssu_swvl"/>
</dbReference>
<evidence type="ECO:0000256" key="5">
    <source>
        <dbReference type="ARBA" id="ARBA00011271"/>
    </source>
</evidence>
<keyword evidence="6 10" id="KW-0432">Leucine biosynthesis</keyword>
<evidence type="ECO:0000313" key="12">
    <source>
        <dbReference type="EMBL" id="PKZ15031.1"/>
    </source>
</evidence>
<dbReference type="FunFam" id="3.20.19.10:FF:000003">
    <property type="entry name" value="3-isopropylmalate dehydratase small subunit"/>
    <property type="match status" value="1"/>
</dbReference>
<evidence type="ECO:0000256" key="10">
    <source>
        <dbReference type="HAMAP-Rule" id="MF_01031"/>
    </source>
</evidence>
<gene>
    <name evidence="10 12" type="primary">leuD</name>
    <name evidence="12" type="ORF">CYJ32_05935</name>
</gene>
<dbReference type="PANTHER" id="PTHR43345">
    <property type="entry name" value="3-ISOPROPYLMALATE DEHYDRATASE SMALL SUBUNIT 2-RELATED-RELATED"/>
    <property type="match status" value="1"/>
</dbReference>
<evidence type="ECO:0000256" key="3">
    <source>
        <dbReference type="ARBA" id="ARBA00004729"/>
    </source>
</evidence>
<evidence type="ECO:0000256" key="7">
    <source>
        <dbReference type="ARBA" id="ARBA00022605"/>
    </source>
</evidence>
<evidence type="ECO:0000256" key="9">
    <source>
        <dbReference type="ARBA" id="ARBA00023304"/>
    </source>
</evidence>
<dbReference type="SUPFAM" id="SSF52016">
    <property type="entry name" value="LeuD/IlvD-like"/>
    <property type="match status" value="1"/>
</dbReference>
<comment type="catalytic activity">
    <reaction evidence="1 10">
        <text>(2R,3S)-3-isopropylmalate = (2S)-2-isopropylmalate</text>
        <dbReference type="Rhea" id="RHEA:32287"/>
        <dbReference type="ChEBI" id="CHEBI:1178"/>
        <dbReference type="ChEBI" id="CHEBI:35121"/>
        <dbReference type="EC" id="4.2.1.33"/>
    </reaction>
</comment>
<keyword evidence="7 10" id="KW-0028">Amino-acid biosynthesis</keyword>
<dbReference type="InterPro" id="IPR004431">
    <property type="entry name" value="3-IsopropMal_deHydase_ssu"/>
</dbReference>
<evidence type="ECO:0000256" key="2">
    <source>
        <dbReference type="ARBA" id="ARBA00002695"/>
    </source>
</evidence>
<dbReference type="CDD" id="cd01577">
    <property type="entry name" value="IPMI_Swivel"/>
    <property type="match status" value="1"/>
</dbReference>
<evidence type="ECO:0000313" key="13">
    <source>
        <dbReference type="Proteomes" id="UP000242263"/>
    </source>
</evidence>
<name>A0A2I1M4I2_9BIFI</name>
<dbReference type="Proteomes" id="UP000242263">
    <property type="component" value="Unassembled WGS sequence"/>
</dbReference>
<dbReference type="NCBIfam" id="NF002458">
    <property type="entry name" value="PRK01641.1"/>
    <property type="match status" value="1"/>
</dbReference>
<dbReference type="HAMAP" id="MF_01031">
    <property type="entry name" value="LeuD_type1"/>
    <property type="match status" value="1"/>
</dbReference>
<evidence type="ECO:0000256" key="4">
    <source>
        <dbReference type="ARBA" id="ARBA00009845"/>
    </source>
</evidence>
<evidence type="ECO:0000259" key="11">
    <source>
        <dbReference type="Pfam" id="PF00694"/>
    </source>
</evidence>
<dbReference type="InterPro" id="IPR015928">
    <property type="entry name" value="Aconitase/3IPM_dehydase_swvl"/>
</dbReference>
<dbReference type="Pfam" id="PF00694">
    <property type="entry name" value="Aconitase_C"/>
    <property type="match status" value="1"/>
</dbReference>
<dbReference type="NCBIfam" id="TIGR00171">
    <property type="entry name" value="leuD"/>
    <property type="match status" value="1"/>
</dbReference>
<dbReference type="InterPro" id="IPR033940">
    <property type="entry name" value="IPMI_Swivel"/>
</dbReference>
<dbReference type="AlphaFoldDB" id="A0A2I1M4I2"/>
<dbReference type="EMBL" id="PKGU01000003">
    <property type="protein sequence ID" value="PKZ15031.1"/>
    <property type="molecule type" value="Genomic_DNA"/>
</dbReference>
<keyword evidence="8 10" id="KW-0456">Lyase</keyword>
<dbReference type="GO" id="GO:0009316">
    <property type="term" value="C:3-isopropylmalate dehydratase complex"/>
    <property type="evidence" value="ECO:0007669"/>
    <property type="project" value="InterPro"/>
</dbReference>
<dbReference type="RefSeq" id="WP_021617553.1">
    <property type="nucleotide sequence ID" value="NZ_CAMYCS010000002.1"/>
</dbReference>
<proteinExistence type="inferred from homology"/>
<comment type="similarity">
    <text evidence="4 10">Belongs to the LeuD family. LeuD type 1 subfamily.</text>
</comment>